<dbReference type="Pfam" id="PF08592">
    <property type="entry name" value="Anthrone_oxy"/>
    <property type="match status" value="1"/>
</dbReference>
<evidence type="ECO:0000256" key="1">
    <source>
        <dbReference type="ARBA" id="ARBA00004141"/>
    </source>
</evidence>
<dbReference type="InterPro" id="IPR013901">
    <property type="entry name" value="Anthrone_oxy"/>
</dbReference>
<dbReference type="Proteomes" id="UP000182658">
    <property type="component" value="Unassembled WGS sequence"/>
</dbReference>
<protein>
    <submittedName>
        <fullName evidence="7">DUF1772-domain-containing protein</fullName>
    </submittedName>
</protein>
<dbReference type="PANTHER" id="PTHR35042">
    <property type="entry name" value="ANTHRONE OXYGENASE ENCC"/>
    <property type="match status" value="1"/>
</dbReference>
<gene>
    <name evidence="7" type="ORF">CONLIGDRAFT_627516</name>
</gene>
<keyword evidence="8" id="KW-1185">Reference proteome</keyword>
<reference evidence="7 8" key="1">
    <citation type="submission" date="2016-10" db="EMBL/GenBank/DDBJ databases">
        <title>Draft genome sequence of Coniochaeta ligniaria NRRL30616, a lignocellulolytic fungus for bioabatement of inhibitors in plant biomass hydrolysates.</title>
        <authorList>
            <consortium name="DOE Joint Genome Institute"/>
            <person name="Jimenez D.J."/>
            <person name="Hector R.E."/>
            <person name="Riley R."/>
            <person name="Sun H."/>
            <person name="Grigoriev I.V."/>
            <person name="Van Elsas J.D."/>
            <person name="Nichols N.N."/>
        </authorList>
    </citation>
    <scope>NUCLEOTIDE SEQUENCE [LARGE SCALE GENOMIC DNA]</scope>
    <source>
        <strain evidence="7 8">NRRL 30616</strain>
    </source>
</reference>
<name>A0A1J7JPY4_9PEZI</name>
<proteinExistence type="inferred from homology"/>
<dbReference type="GO" id="GO:0016020">
    <property type="term" value="C:membrane"/>
    <property type="evidence" value="ECO:0007669"/>
    <property type="project" value="UniProtKB-SubCell"/>
</dbReference>
<feature type="transmembrane region" description="Helical" evidence="6">
    <location>
        <begin position="140"/>
        <end position="159"/>
    </location>
</feature>
<evidence type="ECO:0000256" key="2">
    <source>
        <dbReference type="ARBA" id="ARBA00022692"/>
    </source>
</evidence>
<dbReference type="AlphaFoldDB" id="A0A1J7JPY4"/>
<dbReference type="STRING" id="1408157.A0A1J7JPY4"/>
<dbReference type="EMBL" id="KV875093">
    <property type="protein sequence ID" value="OIW35449.1"/>
    <property type="molecule type" value="Genomic_DNA"/>
</dbReference>
<keyword evidence="3 6" id="KW-1133">Transmembrane helix</keyword>
<dbReference type="InParanoid" id="A0A1J7JPY4"/>
<evidence type="ECO:0000313" key="7">
    <source>
        <dbReference type="EMBL" id="OIW35449.1"/>
    </source>
</evidence>
<evidence type="ECO:0000256" key="5">
    <source>
        <dbReference type="ARBA" id="ARBA00034313"/>
    </source>
</evidence>
<keyword evidence="2 6" id="KW-0812">Transmembrane</keyword>
<feature type="transmembrane region" description="Helical" evidence="6">
    <location>
        <begin position="89"/>
        <end position="111"/>
    </location>
</feature>
<sequence length="160" mass="17211">MAQAETLLRATSLVAVTSAIWQSGIHFSNSQLVLPILYRQPVGVSTAVFAELFRRGTNAIVPLMAITALATGTSAYLDPQKRMQYAASGLLTLSILPWTIFVMMGVIQQLITIAEDPKIQEKTSHAAVEGLLRSWTWMNFVRAGLSLAGGLVALVQVAGL</sequence>
<evidence type="ECO:0000256" key="3">
    <source>
        <dbReference type="ARBA" id="ARBA00022989"/>
    </source>
</evidence>
<dbReference type="PANTHER" id="PTHR35042:SF1">
    <property type="entry name" value="DUF1772-DOMAIN-CONTAINING PROTEIN"/>
    <property type="match status" value="1"/>
</dbReference>
<evidence type="ECO:0000256" key="4">
    <source>
        <dbReference type="ARBA" id="ARBA00023136"/>
    </source>
</evidence>
<comment type="similarity">
    <text evidence="5">Belongs to the anthrone oxygenase family.</text>
</comment>
<accession>A0A1J7JPY4</accession>
<keyword evidence="4 6" id="KW-0472">Membrane</keyword>
<organism evidence="7 8">
    <name type="scientific">Coniochaeta ligniaria NRRL 30616</name>
    <dbReference type="NCBI Taxonomy" id="1408157"/>
    <lineage>
        <taxon>Eukaryota</taxon>
        <taxon>Fungi</taxon>
        <taxon>Dikarya</taxon>
        <taxon>Ascomycota</taxon>
        <taxon>Pezizomycotina</taxon>
        <taxon>Sordariomycetes</taxon>
        <taxon>Sordariomycetidae</taxon>
        <taxon>Coniochaetales</taxon>
        <taxon>Coniochaetaceae</taxon>
        <taxon>Coniochaeta</taxon>
    </lineage>
</organism>
<dbReference type="OrthoDB" id="5954308at2759"/>
<comment type="subcellular location">
    <subcellularLocation>
        <location evidence="1">Membrane</location>
        <topology evidence="1">Multi-pass membrane protein</topology>
    </subcellularLocation>
</comment>
<evidence type="ECO:0000256" key="6">
    <source>
        <dbReference type="SAM" id="Phobius"/>
    </source>
</evidence>
<evidence type="ECO:0000313" key="8">
    <source>
        <dbReference type="Proteomes" id="UP000182658"/>
    </source>
</evidence>